<keyword evidence="3" id="KW-1185">Reference proteome</keyword>
<feature type="region of interest" description="Disordered" evidence="1">
    <location>
        <begin position="64"/>
        <end position="83"/>
    </location>
</feature>
<evidence type="ECO:0000313" key="3">
    <source>
        <dbReference type="Proteomes" id="UP000053989"/>
    </source>
</evidence>
<dbReference type="Proteomes" id="UP000053989">
    <property type="component" value="Unassembled WGS sequence"/>
</dbReference>
<accession>A0A0C3D529</accession>
<reference evidence="3" key="2">
    <citation type="submission" date="2015-01" db="EMBL/GenBank/DDBJ databases">
        <title>Evolutionary Origins and Diversification of the Mycorrhizal Mutualists.</title>
        <authorList>
            <consortium name="DOE Joint Genome Institute"/>
            <consortium name="Mycorrhizal Genomics Consortium"/>
            <person name="Kohler A."/>
            <person name="Kuo A."/>
            <person name="Nagy L.G."/>
            <person name="Floudas D."/>
            <person name="Copeland A."/>
            <person name="Barry K.W."/>
            <person name="Cichocki N."/>
            <person name="Veneault-Fourrey C."/>
            <person name="LaButti K."/>
            <person name="Lindquist E.A."/>
            <person name="Lipzen A."/>
            <person name="Lundell T."/>
            <person name="Morin E."/>
            <person name="Murat C."/>
            <person name="Riley R."/>
            <person name="Ohm R."/>
            <person name="Sun H."/>
            <person name="Tunlid A."/>
            <person name="Henrissat B."/>
            <person name="Grigoriev I.V."/>
            <person name="Hibbett D.S."/>
            <person name="Martin F."/>
        </authorList>
    </citation>
    <scope>NUCLEOTIDE SEQUENCE [LARGE SCALE GENOMIC DNA]</scope>
    <source>
        <strain evidence="3">Foug A</strain>
    </source>
</reference>
<dbReference type="AlphaFoldDB" id="A0A0C3D529"/>
<dbReference type="HOGENOM" id="CLU_2543914_0_0_1"/>
<feature type="compositionally biased region" description="Basic residues" evidence="1">
    <location>
        <begin position="1"/>
        <end position="16"/>
    </location>
</feature>
<proteinExistence type="predicted"/>
<reference evidence="2 3" key="1">
    <citation type="submission" date="2014-04" db="EMBL/GenBank/DDBJ databases">
        <authorList>
            <consortium name="DOE Joint Genome Institute"/>
            <person name="Kuo A."/>
            <person name="Kohler A."/>
            <person name="Nagy L.G."/>
            <person name="Floudas D."/>
            <person name="Copeland A."/>
            <person name="Barry K.W."/>
            <person name="Cichocki N."/>
            <person name="Veneault-Fourrey C."/>
            <person name="LaButti K."/>
            <person name="Lindquist E.A."/>
            <person name="Lipzen A."/>
            <person name="Lundell T."/>
            <person name="Morin E."/>
            <person name="Murat C."/>
            <person name="Sun H."/>
            <person name="Tunlid A."/>
            <person name="Henrissat B."/>
            <person name="Grigoriev I.V."/>
            <person name="Hibbett D.S."/>
            <person name="Martin F."/>
            <person name="Nordberg H.P."/>
            <person name="Cantor M.N."/>
            <person name="Hua S.X."/>
        </authorList>
    </citation>
    <scope>NUCLEOTIDE SEQUENCE [LARGE SCALE GENOMIC DNA]</scope>
    <source>
        <strain evidence="2 3">Foug A</strain>
    </source>
</reference>
<gene>
    <name evidence="2" type="ORF">SCLCIDRAFT_275599</name>
</gene>
<dbReference type="InParanoid" id="A0A0C3D529"/>
<organism evidence="2 3">
    <name type="scientific">Scleroderma citrinum Foug A</name>
    <dbReference type="NCBI Taxonomy" id="1036808"/>
    <lineage>
        <taxon>Eukaryota</taxon>
        <taxon>Fungi</taxon>
        <taxon>Dikarya</taxon>
        <taxon>Basidiomycota</taxon>
        <taxon>Agaricomycotina</taxon>
        <taxon>Agaricomycetes</taxon>
        <taxon>Agaricomycetidae</taxon>
        <taxon>Boletales</taxon>
        <taxon>Sclerodermatineae</taxon>
        <taxon>Sclerodermataceae</taxon>
        <taxon>Scleroderma</taxon>
    </lineage>
</organism>
<feature type="region of interest" description="Disordered" evidence="1">
    <location>
        <begin position="1"/>
        <end position="26"/>
    </location>
</feature>
<evidence type="ECO:0000313" key="2">
    <source>
        <dbReference type="EMBL" id="KIM55905.1"/>
    </source>
</evidence>
<feature type="compositionally biased region" description="Basic and acidic residues" evidence="1">
    <location>
        <begin position="17"/>
        <end position="26"/>
    </location>
</feature>
<evidence type="ECO:0000256" key="1">
    <source>
        <dbReference type="SAM" id="MobiDB-lite"/>
    </source>
</evidence>
<name>A0A0C3D529_9AGAM</name>
<protein>
    <submittedName>
        <fullName evidence="2">Uncharacterized protein</fullName>
    </submittedName>
</protein>
<dbReference type="EMBL" id="KN822125">
    <property type="protein sequence ID" value="KIM55905.1"/>
    <property type="molecule type" value="Genomic_DNA"/>
</dbReference>
<sequence>MCLRSIKRKTYQRTPRKSQELQTRNDQRNFQAVFQESAPINHCRIVLTLLPPHPTKTAFKRIAGTGHYGGGDRHLRPSIIPNH</sequence>